<protein>
    <submittedName>
        <fullName evidence="3">WxL domain-containing protein</fullName>
    </submittedName>
</protein>
<dbReference type="EMBL" id="JBHSSE010000003">
    <property type="protein sequence ID" value="MFC6200605.1"/>
    <property type="molecule type" value="Genomic_DNA"/>
</dbReference>
<reference evidence="4" key="1">
    <citation type="journal article" date="2019" name="Int. J. Syst. Evol. Microbiol.">
        <title>The Global Catalogue of Microorganisms (GCM) 10K type strain sequencing project: providing services to taxonomists for standard genome sequencing and annotation.</title>
        <authorList>
            <consortium name="The Broad Institute Genomics Platform"/>
            <consortium name="The Broad Institute Genome Sequencing Center for Infectious Disease"/>
            <person name="Wu L."/>
            <person name="Ma J."/>
        </authorList>
    </citation>
    <scope>NUCLEOTIDE SEQUENCE [LARGE SCALE GENOMIC DNA]</scope>
    <source>
        <strain evidence="4">CCM 8930</strain>
    </source>
</reference>
<dbReference type="Proteomes" id="UP001596171">
    <property type="component" value="Unassembled WGS sequence"/>
</dbReference>
<accession>A0ABW1SG25</accession>
<dbReference type="InterPro" id="IPR027994">
    <property type="entry name" value="WxL_dom"/>
</dbReference>
<evidence type="ECO:0000313" key="3">
    <source>
        <dbReference type="EMBL" id="MFC6200605.1"/>
    </source>
</evidence>
<keyword evidence="1" id="KW-0732">Signal</keyword>
<evidence type="ECO:0000256" key="1">
    <source>
        <dbReference type="SAM" id="SignalP"/>
    </source>
</evidence>
<feature type="domain" description="WxL" evidence="2">
    <location>
        <begin position="87"/>
        <end position="205"/>
    </location>
</feature>
<comment type="caution">
    <text evidence="3">The sequence shown here is derived from an EMBL/GenBank/DDBJ whole genome shotgun (WGS) entry which is preliminary data.</text>
</comment>
<proteinExistence type="predicted"/>
<keyword evidence="4" id="KW-1185">Reference proteome</keyword>
<feature type="chain" id="PRO_5046635780" evidence="1">
    <location>
        <begin position="25"/>
        <end position="209"/>
    </location>
</feature>
<evidence type="ECO:0000313" key="4">
    <source>
        <dbReference type="Proteomes" id="UP001596171"/>
    </source>
</evidence>
<sequence length="209" mass="21709">MKHQISLAILSLLALLSIPDVSKAATFSPAVTNGGSGTSKAQITLFDNLEEDPMVELTTAPDVAFPKQYADGRSRNNLNAEKVTDGISVTNPGLADGWHVQVTASDFKTTTGNTLTGAQLKFGQGTVTSDTGEEADDDTFNPGHKKIETQPVVASQTPQTIFSATEGSGIGTNAAAYTPTAVSLDIMSNTAVAGTYSADLTWTVALSPE</sequence>
<organism evidence="3 4">
    <name type="scientific">Lactiplantibacillus nangangensis</name>
    <dbReference type="NCBI Taxonomy" id="2559917"/>
    <lineage>
        <taxon>Bacteria</taxon>
        <taxon>Bacillati</taxon>
        <taxon>Bacillota</taxon>
        <taxon>Bacilli</taxon>
        <taxon>Lactobacillales</taxon>
        <taxon>Lactobacillaceae</taxon>
        <taxon>Lactiplantibacillus</taxon>
    </lineage>
</organism>
<evidence type="ECO:0000259" key="2">
    <source>
        <dbReference type="Pfam" id="PF13731"/>
    </source>
</evidence>
<dbReference type="Pfam" id="PF13731">
    <property type="entry name" value="WxL"/>
    <property type="match status" value="1"/>
</dbReference>
<feature type="signal peptide" evidence="1">
    <location>
        <begin position="1"/>
        <end position="24"/>
    </location>
</feature>
<dbReference type="RefSeq" id="WP_137614913.1">
    <property type="nucleotide sequence ID" value="NZ_BJDI01000001.1"/>
</dbReference>
<name>A0ABW1SG25_9LACO</name>
<gene>
    <name evidence="3" type="ORF">ACFP1L_01685</name>
</gene>